<evidence type="ECO:0000256" key="4">
    <source>
        <dbReference type="ARBA" id="ARBA00022741"/>
    </source>
</evidence>
<feature type="compositionally biased region" description="Polar residues" evidence="9">
    <location>
        <begin position="877"/>
        <end position="902"/>
    </location>
</feature>
<feature type="compositionally biased region" description="Low complexity" evidence="9">
    <location>
        <begin position="823"/>
        <end position="838"/>
    </location>
</feature>
<evidence type="ECO:0000313" key="11">
    <source>
        <dbReference type="Proteomes" id="UP000275846"/>
    </source>
</evidence>
<dbReference type="FunFam" id="1.10.8.10:FF:000005">
    <property type="entry name" value="Non-specific serine/threonine protein kinase"/>
    <property type="match status" value="1"/>
</dbReference>
<feature type="compositionally biased region" description="Basic and acidic residues" evidence="9">
    <location>
        <begin position="847"/>
        <end position="861"/>
    </location>
</feature>
<evidence type="ECO:0000256" key="3">
    <source>
        <dbReference type="ARBA" id="ARBA00022679"/>
    </source>
</evidence>
<keyword evidence="2" id="KW-0723">Serine/threonine-protein kinase</keyword>
<feature type="region of interest" description="Disordered" evidence="9">
    <location>
        <begin position="54"/>
        <end position="96"/>
    </location>
</feature>
<protein>
    <recommendedName>
        <fullName evidence="1">non-specific serine/threonine protein kinase</fullName>
        <ecNumber evidence="1">2.7.11.1</ecNumber>
    </recommendedName>
</protein>
<keyword evidence="4" id="KW-0547">Nucleotide-binding</keyword>
<keyword evidence="11" id="KW-1185">Reference proteome</keyword>
<keyword evidence="5" id="KW-0418">Kinase</keyword>
<evidence type="ECO:0000256" key="5">
    <source>
        <dbReference type="ARBA" id="ARBA00022777"/>
    </source>
</evidence>
<gene>
    <name evidence="10" type="ORF">SSLN_LOCUS12740</name>
</gene>
<feature type="region of interest" description="Disordered" evidence="9">
    <location>
        <begin position="822"/>
        <end position="966"/>
    </location>
</feature>
<dbReference type="CDD" id="cd14337">
    <property type="entry name" value="UBA_MARK_Par1"/>
    <property type="match status" value="1"/>
</dbReference>
<organism evidence="12">
    <name type="scientific">Schistocephalus solidus</name>
    <name type="common">Tapeworm</name>
    <dbReference type="NCBI Taxonomy" id="70667"/>
    <lineage>
        <taxon>Eukaryota</taxon>
        <taxon>Metazoa</taxon>
        <taxon>Spiralia</taxon>
        <taxon>Lophotrochozoa</taxon>
        <taxon>Platyhelminthes</taxon>
        <taxon>Cestoda</taxon>
        <taxon>Eucestoda</taxon>
        <taxon>Diphyllobothriidea</taxon>
        <taxon>Diphyllobothriidae</taxon>
        <taxon>Schistocephalus</taxon>
    </lineage>
</organism>
<name>A0A183T8E2_SCHSO</name>
<feature type="compositionally biased region" description="Polar residues" evidence="9">
    <location>
        <begin position="173"/>
        <end position="187"/>
    </location>
</feature>
<dbReference type="EMBL" id="UYSU01037507">
    <property type="protein sequence ID" value="VDL99125.1"/>
    <property type="molecule type" value="Genomic_DNA"/>
</dbReference>
<evidence type="ECO:0000256" key="7">
    <source>
        <dbReference type="ARBA" id="ARBA00047899"/>
    </source>
</evidence>
<dbReference type="OrthoDB" id="6288324at2759"/>
<evidence type="ECO:0000313" key="10">
    <source>
        <dbReference type="EMBL" id="VDL99125.1"/>
    </source>
</evidence>
<evidence type="ECO:0000256" key="9">
    <source>
        <dbReference type="SAM" id="MobiDB-lite"/>
    </source>
</evidence>
<reference evidence="10 11" key="2">
    <citation type="submission" date="2018-11" db="EMBL/GenBank/DDBJ databases">
        <authorList>
            <consortium name="Pathogen Informatics"/>
        </authorList>
    </citation>
    <scope>NUCLEOTIDE SEQUENCE [LARGE SCALE GENOMIC DNA]</scope>
    <source>
        <strain evidence="10 11">NST_G2</strain>
    </source>
</reference>
<dbReference type="Gene3D" id="1.10.8.10">
    <property type="entry name" value="DNA helicase RuvA subunit, C-terminal domain"/>
    <property type="match status" value="1"/>
</dbReference>
<comment type="catalytic activity">
    <reaction evidence="7">
        <text>L-threonyl-[protein] + ATP = O-phospho-L-threonyl-[protein] + ADP + H(+)</text>
        <dbReference type="Rhea" id="RHEA:46608"/>
        <dbReference type="Rhea" id="RHEA-COMP:11060"/>
        <dbReference type="Rhea" id="RHEA-COMP:11605"/>
        <dbReference type="ChEBI" id="CHEBI:15378"/>
        <dbReference type="ChEBI" id="CHEBI:30013"/>
        <dbReference type="ChEBI" id="CHEBI:30616"/>
        <dbReference type="ChEBI" id="CHEBI:61977"/>
        <dbReference type="ChEBI" id="CHEBI:456216"/>
        <dbReference type="EC" id="2.7.11.1"/>
    </reaction>
</comment>
<feature type="compositionally biased region" description="Low complexity" evidence="9">
    <location>
        <begin position="202"/>
        <end position="226"/>
    </location>
</feature>
<feature type="region of interest" description="Disordered" evidence="9">
    <location>
        <begin position="514"/>
        <end position="541"/>
    </location>
</feature>
<sequence length="1091" mass="116111">MLGLKHTPTPPYPLAIMQEMGFTCREIQDALENNKFNNVTATYLLLGDTSQPLRVPSRSGLSSTTSAPDNASLTATVSPVQREESEGAPGDEEPAHINFRPSYIGVLSWPLIANGRARKIELVYFEGLFSDGGCSFWTPQVLISSPHKSSRSNSNNLPGKKRSTGVISLIRHGTNSSDNATTPTVSTPIAHPSSPLKSPKDVTAGGVVSSTGSSVGTTTTTTNSVSQRPVSGRPSFEDSRSFSCLLPNTGCCSGPSKLRLATPPQTSFCRSPLPVSPTPALAEPPPSTTVGVRRTHTFTSSSSAAADRRATGATGHRLGQENLEESTKALVRAPNVSNIVRSNRPERRTALVARELARDKMDIAALSETRFSEQGSAGGGGCRLHLILERPAKGRHDATLVLLLPSGTTSWAMEVVLYFVALSKDRLITRSRMTETTTCNGNTDPSGLDRFCGLCPGISAPPLPFQATDHRVMSLLGHVSVADCLLGPAAALPFTANMPSDTMTVSSTSTSSDCLSLPFRPSTTPSLSEVPGGLSEMPETEEPDDMLMISSIRKEKLTPRQSIADSEKNKAATLQDPSFLTAEADAGSEMKKNNDDEVAATTVDVALVDSPGGSGLKRRDSSFSKRKKRPAAPAIRFEAANVHTDGKSTVPSFMRGAPDRATTPSRVHCPPDGSAATGGHRIADAAVDAVDDPCQASAANVAVRRNQVSELSAAGTVPRYRPVSTSAATARVKQQESLLRCSMRYRADAREGLDVVSQTEGEGEKSSGLGNEADVREDGVLRYDSDGEAPKDILQSATTYHSGTSFFRTLTSRISRSQKNFIPAASVPSPDPAVKSDPQVPETPPSAEKHPAQTGDPERDPWSPMLPKKHPSRDSAKNLQSSTSPVLSPRSLTRSAVASTNDGWDGRRSHSRDESVSSQAAEDARHRKQAGSLPQPAVHGSRAEKTSWGQKPRKITFPRKSRMTGNDPARLINEVIAALIASQVEFLRLGEYRLNFVYHLPPVASASGSDVAGKAAPPAPTPLAALVESRSAASAGGKRSNTRALPVELRVGVEVNQYFGTNIYAVRFKQLSGETRAYKAVVDSLVKLIKT</sequence>
<feature type="compositionally biased region" description="Polar residues" evidence="9">
    <location>
        <begin position="59"/>
        <end position="79"/>
    </location>
</feature>
<feature type="region of interest" description="Disordered" evidence="9">
    <location>
        <begin position="172"/>
        <end position="234"/>
    </location>
</feature>
<reference evidence="12" key="1">
    <citation type="submission" date="2016-06" db="UniProtKB">
        <authorList>
            <consortium name="WormBaseParasite"/>
        </authorList>
    </citation>
    <scope>IDENTIFICATION</scope>
</reference>
<feature type="region of interest" description="Disordered" evidence="9">
    <location>
        <begin position="298"/>
        <end position="322"/>
    </location>
</feature>
<dbReference type="EC" id="2.7.11.1" evidence="1"/>
<feature type="compositionally biased region" description="Basic residues" evidence="9">
    <location>
        <begin position="951"/>
        <end position="962"/>
    </location>
</feature>
<comment type="catalytic activity">
    <reaction evidence="8">
        <text>L-seryl-[protein] + ATP = O-phospho-L-seryl-[protein] + ADP + H(+)</text>
        <dbReference type="Rhea" id="RHEA:17989"/>
        <dbReference type="Rhea" id="RHEA-COMP:9863"/>
        <dbReference type="Rhea" id="RHEA-COMP:11604"/>
        <dbReference type="ChEBI" id="CHEBI:15378"/>
        <dbReference type="ChEBI" id="CHEBI:29999"/>
        <dbReference type="ChEBI" id="CHEBI:30616"/>
        <dbReference type="ChEBI" id="CHEBI:83421"/>
        <dbReference type="ChEBI" id="CHEBI:456216"/>
        <dbReference type="EC" id="2.7.11.1"/>
    </reaction>
</comment>
<dbReference type="AlphaFoldDB" id="A0A183T8E2"/>
<accession>A0A183T8E2</accession>
<proteinExistence type="predicted"/>
<evidence type="ECO:0000313" key="12">
    <source>
        <dbReference type="WBParaSite" id="SSLN_0001322901-mRNA-1"/>
    </source>
</evidence>
<dbReference type="WBParaSite" id="SSLN_0001322901-mRNA-1">
    <property type="protein sequence ID" value="SSLN_0001322901-mRNA-1"/>
    <property type="gene ID" value="SSLN_0001322901"/>
</dbReference>
<dbReference type="Gene3D" id="3.30.310.80">
    <property type="entry name" value="Kinase associated domain 1, KA1"/>
    <property type="match status" value="1"/>
</dbReference>
<feature type="compositionally biased region" description="Basic and acidic residues" evidence="9">
    <location>
        <begin position="904"/>
        <end position="915"/>
    </location>
</feature>
<feature type="compositionally biased region" description="Low complexity" evidence="9">
    <location>
        <begin position="298"/>
        <end position="317"/>
    </location>
</feature>
<feature type="region of interest" description="Disordered" evidence="9">
    <location>
        <begin position="605"/>
        <end position="632"/>
    </location>
</feature>
<dbReference type="GO" id="GO:0004674">
    <property type="term" value="F:protein serine/threonine kinase activity"/>
    <property type="evidence" value="ECO:0007669"/>
    <property type="project" value="UniProtKB-KW"/>
</dbReference>
<keyword evidence="6" id="KW-0067">ATP-binding</keyword>
<dbReference type="Proteomes" id="UP000275846">
    <property type="component" value="Unassembled WGS sequence"/>
</dbReference>
<evidence type="ECO:0000256" key="8">
    <source>
        <dbReference type="ARBA" id="ARBA00048679"/>
    </source>
</evidence>
<evidence type="ECO:0000256" key="1">
    <source>
        <dbReference type="ARBA" id="ARBA00012513"/>
    </source>
</evidence>
<feature type="region of interest" description="Disordered" evidence="9">
    <location>
        <begin position="752"/>
        <end position="776"/>
    </location>
</feature>
<evidence type="ECO:0000256" key="2">
    <source>
        <dbReference type="ARBA" id="ARBA00022527"/>
    </source>
</evidence>
<dbReference type="GO" id="GO:0005524">
    <property type="term" value="F:ATP binding"/>
    <property type="evidence" value="ECO:0007669"/>
    <property type="project" value="UniProtKB-KW"/>
</dbReference>
<feature type="region of interest" description="Disordered" evidence="9">
    <location>
        <begin position="558"/>
        <end position="578"/>
    </location>
</feature>
<keyword evidence="3" id="KW-0808">Transferase</keyword>
<evidence type="ECO:0000256" key="6">
    <source>
        <dbReference type="ARBA" id="ARBA00022840"/>
    </source>
</evidence>